<keyword evidence="1" id="KW-0285">Flavoprotein</keyword>
<dbReference type="InterPro" id="IPR016166">
    <property type="entry name" value="FAD-bd_PCMH"/>
</dbReference>
<dbReference type="Pfam" id="PF04030">
    <property type="entry name" value="ALO"/>
    <property type="match status" value="1"/>
</dbReference>
<dbReference type="PANTHER" id="PTHR43762:SF1">
    <property type="entry name" value="D-ARABINONO-1,4-LACTONE OXIDASE"/>
    <property type="match status" value="1"/>
</dbReference>
<feature type="domain" description="FAD-binding PCMH-type" evidence="3">
    <location>
        <begin position="9"/>
        <end position="178"/>
    </location>
</feature>
<dbReference type="EMBL" id="NTJZ01000002">
    <property type="protein sequence ID" value="PDH34953.1"/>
    <property type="molecule type" value="Genomic_DNA"/>
</dbReference>
<reference evidence="4 5" key="1">
    <citation type="submission" date="2017-08" db="EMBL/GenBank/DDBJ databases">
        <title>Fine stratification of microbial communities through a metagenomic profile of the photic zone.</title>
        <authorList>
            <person name="Haro-Moreno J.M."/>
            <person name="Lopez-Perez M."/>
            <person name="De La Torre J."/>
            <person name="Picazo A."/>
            <person name="Camacho A."/>
            <person name="Rodriguez-Valera F."/>
        </authorList>
    </citation>
    <scope>NUCLEOTIDE SEQUENCE [LARGE SCALE GENOMIC DNA]</scope>
    <source>
        <strain evidence="4">MED-G28</strain>
    </source>
</reference>
<protein>
    <submittedName>
        <fullName evidence="4">FAD-linked oxidase</fullName>
    </submittedName>
</protein>
<dbReference type="Pfam" id="PF01565">
    <property type="entry name" value="FAD_binding_4"/>
    <property type="match status" value="1"/>
</dbReference>
<keyword evidence="1" id="KW-0274">FAD</keyword>
<keyword evidence="2" id="KW-0560">Oxidoreductase</keyword>
<dbReference type="InterPro" id="IPR006094">
    <property type="entry name" value="Oxid_FAD_bind_N"/>
</dbReference>
<dbReference type="GO" id="GO:0016020">
    <property type="term" value="C:membrane"/>
    <property type="evidence" value="ECO:0007669"/>
    <property type="project" value="InterPro"/>
</dbReference>
<dbReference type="GO" id="GO:0071949">
    <property type="term" value="F:FAD binding"/>
    <property type="evidence" value="ECO:0007669"/>
    <property type="project" value="InterPro"/>
</dbReference>
<evidence type="ECO:0000313" key="4">
    <source>
        <dbReference type="EMBL" id="PDH34953.1"/>
    </source>
</evidence>
<dbReference type="GO" id="GO:0003885">
    <property type="term" value="F:D-arabinono-1,4-lactone oxidase activity"/>
    <property type="evidence" value="ECO:0007669"/>
    <property type="project" value="InterPro"/>
</dbReference>
<evidence type="ECO:0000259" key="3">
    <source>
        <dbReference type="PROSITE" id="PS51387"/>
    </source>
</evidence>
<organism evidence="4 5">
    <name type="scientific">OM182 bacterium MED-G28</name>
    <dbReference type="NCBI Taxonomy" id="1986256"/>
    <lineage>
        <taxon>Bacteria</taxon>
        <taxon>Pseudomonadati</taxon>
        <taxon>Pseudomonadota</taxon>
        <taxon>Gammaproteobacteria</taxon>
        <taxon>OMG group</taxon>
        <taxon>OM182 clade</taxon>
    </lineage>
</organism>
<evidence type="ECO:0000256" key="2">
    <source>
        <dbReference type="ARBA" id="ARBA00023002"/>
    </source>
</evidence>
<dbReference type="InterPro" id="IPR010031">
    <property type="entry name" value="FAD_lactone_oxidase-like"/>
</dbReference>
<dbReference type="InterPro" id="IPR007173">
    <property type="entry name" value="ALO_C"/>
</dbReference>
<accession>A0A2A5WF69</accession>
<dbReference type="Proteomes" id="UP000219329">
    <property type="component" value="Unassembled WGS sequence"/>
</dbReference>
<name>A0A2A5WF69_9GAMM</name>
<comment type="caution">
    <text evidence="4">The sequence shown here is derived from an EMBL/GenBank/DDBJ whole genome shotgun (WGS) entry which is preliminary data.</text>
</comment>
<dbReference type="PANTHER" id="PTHR43762">
    <property type="entry name" value="L-GULONOLACTONE OXIDASE"/>
    <property type="match status" value="1"/>
</dbReference>
<dbReference type="AlphaFoldDB" id="A0A2A5WF69"/>
<proteinExistence type="predicted"/>
<dbReference type="InterPro" id="IPR036318">
    <property type="entry name" value="FAD-bd_PCMH-like_sf"/>
</dbReference>
<gene>
    <name evidence="4" type="ORF">CNF02_02705</name>
</gene>
<dbReference type="PROSITE" id="PS51387">
    <property type="entry name" value="FAD_PCMH"/>
    <property type="match status" value="1"/>
</dbReference>
<evidence type="ECO:0000313" key="5">
    <source>
        <dbReference type="Proteomes" id="UP000219329"/>
    </source>
</evidence>
<dbReference type="SUPFAM" id="SSF56176">
    <property type="entry name" value="FAD-binding/transporter-associated domain-like"/>
    <property type="match status" value="1"/>
</dbReference>
<sequence>MQLHGWGRFPGVTAELLEPPTRESIQKLFGTKKKHGPMIPRGAGRSYGDSSLADTVLSSRFLDSFLEFNATTGIIKCGAGVSMGALLTVIIPEGFFAPVLPGTKFVSIGGAIAADIHGKNHHTDGSFCDHVRSFSLLLSSGEIIQCSRDENRDAFLATCGGMGLTGIIINATISLHKVSSVFIKRNSIVAKDLDDCMDLIDQNEDSKHSFAWLDCLARGKSLGRSILHLADHCADGLQQPKSRVSLSVPFGTPGFFLNRFSNKLFNNAIYEMWKHRKNPSIVNYDSYFFPLDNIRNWNRLYGSKGFLQYQFVMPSSSAREGIREILKIVSESSTGSFISVLKKFGNANQNLLSFPTAGYTLALDFKNEPSVFPLLSKLDEVLLAHGGRLYLAKDSRMSEDVFKAAYPNWERFVEIKKTLDPSNTFVSHQSMRLGLTQ</sequence>
<dbReference type="InterPro" id="IPR016169">
    <property type="entry name" value="FAD-bd_PCMH_sub2"/>
</dbReference>
<evidence type="ECO:0000256" key="1">
    <source>
        <dbReference type="ARBA" id="ARBA00022827"/>
    </source>
</evidence>
<dbReference type="Gene3D" id="3.30.465.10">
    <property type="match status" value="1"/>
</dbReference>